<protein>
    <submittedName>
        <fullName evidence="6">Crp/Fnr family transcriptional regulator</fullName>
    </submittedName>
</protein>
<dbReference type="InterPro" id="IPR050397">
    <property type="entry name" value="Env_Response_Regulators"/>
</dbReference>
<dbReference type="InterPro" id="IPR012318">
    <property type="entry name" value="HTH_CRP"/>
</dbReference>
<keyword evidence="2" id="KW-0238">DNA-binding</keyword>
<sequence>MPTPNSNASPALQAALRTDAWFGSCAPALQDALLALGRAGRLAGGERLFTRGASAEGLCCVTAGALRVGALQPDGSETLLGYVEPYQWFGEISLLDGLPRTHDAVADGDTTVWQVPQAELRAWLDANPAHWQDVARLACAKLRIAFTMLEDIAHLPLEQRLAKRLWWVAHGNGTRPDAPRRQLRLPQEQLALMLGVSRQSANKALRALEDKGVLKLRYGAIELVDVATLARAAGLD</sequence>
<evidence type="ECO:0000259" key="5">
    <source>
        <dbReference type="PROSITE" id="PS51063"/>
    </source>
</evidence>
<keyword evidence="3" id="KW-0804">Transcription</keyword>
<keyword evidence="7" id="KW-1185">Reference proteome</keyword>
<dbReference type="InterPro" id="IPR018490">
    <property type="entry name" value="cNMP-bd_dom_sf"/>
</dbReference>
<dbReference type="InterPro" id="IPR036388">
    <property type="entry name" value="WH-like_DNA-bd_sf"/>
</dbReference>
<dbReference type="SMART" id="SM00100">
    <property type="entry name" value="cNMP"/>
    <property type="match status" value="1"/>
</dbReference>
<dbReference type="SUPFAM" id="SSF51206">
    <property type="entry name" value="cAMP-binding domain-like"/>
    <property type="match status" value="1"/>
</dbReference>
<dbReference type="RefSeq" id="WP_316699830.1">
    <property type="nucleotide sequence ID" value="NZ_CP136336.1"/>
</dbReference>
<dbReference type="SUPFAM" id="SSF46785">
    <property type="entry name" value="Winged helix' DNA-binding domain"/>
    <property type="match status" value="1"/>
</dbReference>
<dbReference type="InterPro" id="IPR000595">
    <property type="entry name" value="cNMP-bd_dom"/>
</dbReference>
<evidence type="ECO:0000256" key="1">
    <source>
        <dbReference type="ARBA" id="ARBA00023015"/>
    </source>
</evidence>
<dbReference type="Gene3D" id="2.60.120.10">
    <property type="entry name" value="Jelly Rolls"/>
    <property type="match status" value="1"/>
</dbReference>
<proteinExistence type="predicted"/>
<dbReference type="PANTHER" id="PTHR24567">
    <property type="entry name" value="CRP FAMILY TRANSCRIPTIONAL REGULATORY PROTEIN"/>
    <property type="match status" value="1"/>
</dbReference>
<evidence type="ECO:0000256" key="2">
    <source>
        <dbReference type="ARBA" id="ARBA00023125"/>
    </source>
</evidence>
<accession>A0ABZ0CQA6</accession>
<name>A0ABZ0CQA6_9BURK</name>
<organism evidence="6 7">
    <name type="scientific">Piscinibacter gummiphilus</name>
    <dbReference type="NCBI Taxonomy" id="946333"/>
    <lineage>
        <taxon>Bacteria</taxon>
        <taxon>Pseudomonadati</taxon>
        <taxon>Pseudomonadota</taxon>
        <taxon>Betaproteobacteria</taxon>
        <taxon>Burkholderiales</taxon>
        <taxon>Sphaerotilaceae</taxon>
        <taxon>Piscinibacter</taxon>
    </lineage>
</organism>
<evidence type="ECO:0000259" key="4">
    <source>
        <dbReference type="PROSITE" id="PS50042"/>
    </source>
</evidence>
<dbReference type="InterPro" id="IPR014710">
    <property type="entry name" value="RmlC-like_jellyroll"/>
</dbReference>
<dbReference type="CDD" id="cd00038">
    <property type="entry name" value="CAP_ED"/>
    <property type="match status" value="1"/>
</dbReference>
<dbReference type="PANTHER" id="PTHR24567:SF74">
    <property type="entry name" value="HTH-TYPE TRANSCRIPTIONAL REGULATOR ARCR"/>
    <property type="match status" value="1"/>
</dbReference>
<dbReference type="Pfam" id="PF13545">
    <property type="entry name" value="HTH_Crp_2"/>
    <property type="match status" value="1"/>
</dbReference>
<dbReference type="InterPro" id="IPR036390">
    <property type="entry name" value="WH_DNA-bd_sf"/>
</dbReference>
<gene>
    <name evidence="6" type="ORF">RXV79_19835</name>
</gene>
<feature type="domain" description="Cyclic nucleotide-binding" evidence="4">
    <location>
        <begin position="45"/>
        <end position="124"/>
    </location>
</feature>
<feature type="domain" description="HTH crp-type" evidence="5">
    <location>
        <begin position="155"/>
        <end position="227"/>
    </location>
</feature>
<dbReference type="Gene3D" id="1.10.10.10">
    <property type="entry name" value="Winged helix-like DNA-binding domain superfamily/Winged helix DNA-binding domain"/>
    <property type="match status" value="1"/>
</dbReference>
<dbReference type="Proteomes" id="UP001303946">
    <property type="component" value="Chromosome"/>
</dbReference>
<keyword evidence="1" id="KW-0805">Transcription regulation</keyword>
<dbReference type="Pfam" id="PF00027">
    <property type="entry name" value="cNMP_binding"/>
    <property type="match status" value="1"/>
</dbReference>
<evidence type="ECO:0000313" key="6">
    <source>
        <dbReference type="EMBL" id="WOB07157.1"/>
    </source>
</evidence>
<reference evidence="6 7" key="1">
    <citation type="submission" date="2023-10" db="EMBL/GenBank/DDBJ databases">
        <title>Bacteria for the degradation of biodegradable plastic PBAT(Polybutylene adipate terephthalate).</title>
        <authorList>
            <person name="Weon H.-Y."/>
            <person name="Yeon J."/>
        </authorList>
    </citation>
    <scope>NUCLEOTIDE SEQUENCE [LARGE SCALE GENOMIC DNA]</scope>
    <source>
        <strain evidence="6 7">SBD 7-3</strain>
    </source>
</reference>
<dbReference type="SMART" id="SM00419">
    <property type="entry name" value="HTH_CRP"/>
    <property type="match status" value="1"/>
</dbReference>
<dbReference type="PROSITE" id="PS51063">
    <property type="entry name" value="HTH_CRP_2"/>
    <property type="match status" value="1"/>
</dbReference>
<dbReference type="EMBL" id="CP136336">
    <property type="protein sequence ID" value="WOB07157.1"/>
    <property type="molecule type" value="Genomic_DNA"/>
</dbReference>
<dbReference type="PROSITE" id="PS50042">
    <property type="entry name" value="CNMP_BINDING_3"/>
    <property type="match status" value="1"/>
</dbReference>
<evidence type="ECO:0000256" key="3">
    <source>
        <dbReference type="ARBA" id="ARBA00023163"/>
    </source>
</evidence>
<evidence type="ECO:0000313" key="7">
    <source>
        <dbReference type="Proteomes" id="UP001303946"/>
    </source>
</evidence>